<gene>
    <name evidence="1" type="ORF">Tci_877676</name>
</gene>
<dbReference type="EMBL" id="BKCJ011220149">
    <property type="protein sequence ID" value="GFD05707.1"/>
    <property type="molecule type" value="Genomic_DNA"/>
</dbReference>
<name>A0A699T657_TANCI</name>
<protein>
    <submittedName>
        <fullName evidence="1">Uncharacterized protein</fullName>
    </submittedName>
</protein>
<dbReference type="AlphaFoldDB" id="A0A699T657"/>
<comment type="caution">
    <text evidence="1">The sequence shown here is derived from an EMBL/GenBank/DDBJ whole genome shotgun (WGS) entry which is preliminary data.</text>
</comment>
<sequence>SSRKPDHEAHSAHLAEAFGDHPRFSDQDLCALTPNMLYAQSQVEDDKICHKQDEMGYNRLKFCMRHQDESTLQYRKDRFQR</sequence>
<proteinExistence type="predicted"/>
<reference evidence="1" key="1">
    <citation type="journal article" date="2019" name="Sci. Rep.">
        <title>Draft genome of Tanacetum cinerariifolium, the natural source of mosquito coil.</title>
        <authorList>
            <person name="Yamashiro T."/>
            <person name="Shiraishi A."/>
            <person name="Satake H."/>
            <person name="Nakayama K."/>
        </authorList>
    </citation>
    <scope>NUCLEOTIDE SEQUENCE</scope>
</reference>
<evidence type="ECO:0000313" key="1">
    <source>
        <dbReference type="EMBL" id="GFD05707.1"/>
    </source>
</evidence>
<accession>A0A699T657</accession>
<organism evidence="1">
    <name type="scientific">Tanacetum cinerariifolium</name>
    <name type="common">Dalmatian daisy</name>
    <name type="synonym">Chrysanthemum cinerariifolium</name>
    <dbReference type="NCBI Taxonomy" id="118510"/>
    <lineage>
        <taxon>Eukaryota</taxon>
        <taxon>Viridiplantae</taxon>
        <taxon>Streptophyta</taxon>
        <taxon>Embryophyta</taxon>
        <taxon>Tracheophyta</taxon>
        <taxon>Spermatophyta</taxon>
        <taxon>Magnoliopsida</taxon>
        <taxon>eudicotyledons</taxon>
        <taxon>Gunneridae</taxon>
        <taxon>Pentapetalae</taxon>
        <taxon>asterids</taxon>
        <taxon>campanulids</taxon>
        <taxon>Asterales</taxon>
        <taxon>Asteraceae</taxon>
        <taxon>Asteroideae</taxon>
        <taxon>Anthemideae</taxon>
        <taxon>Anthemidinae</taxon>
        <taxon>Tanacetum</taxon>
    </lineage>
</organism>
<feature type="non-terminal residue" evidence="1">
    <location>
        <position position="1"/>
    </location>
</feature>